<organism evidence="4 5">
    <name type="scientific">Namhaeicola litoreus</name>
    <dbReference type="NCBI Taxonomy" id="1052145"/>
    <lineage>
        <taxon>Bacteria</taxon>
        <taxon>Pseudomonadati</taxon>
        <taxon>Bacteroidota</taxon>
        <taxon>Flavobacteriia</taxon>
        <taxon>Flavobacteriales</taxon>
        <taxon>Flavobacteriaceae</taxon>
        <taxon>Namhaeicola</taxon>
    </lineage>
</organism>
<dbReference type="InterPro" id="IPR015813">
    <property type="entry name" value="Pyrv/PenolPyrv_kinase-like_dom"/>
</dbReference>
<evidence type="ECO:0000256" key="1">
    <source>
        <dbReference type="ARBA" id="ARBA00003670"/>
    </source>
</evidence>
<reference evidence="5" key="1">
    <citation type="journal article" date="2019" name="Int. J. Syst. Evol. Microbiol.">
        <title>The Global Catalogue of Microorganisms (GCM) 10K type strain sequencing project: providing services to taxonomists for standard genome sequencing and annotation.</title>
        <authorList>
            <consortium name="The Broad Institute Genomics Platform"/>
            <consortium name="The Broad Institute Genome Sequencing Center for Infectious Disease"/>
            <person name="Wu L."/>
            <person name="Ma J."/>
        </authorList>
    </citation>
    <scope>NUCLEOTIDE SEQUENCE [LARGE SCALE GENOMIC DNA]</scope>
    <source>
        <strain evidence="5">CCUG 61485</strain>
    </source>
</reference>
<accession>A0ABW3XYX5</accession>
<keyword evidence="5" id="KW-1185">Reference proteome</keyword>
<protein>
    <recommendedName>
        <fullName evidence="2">Phosphoenolpyruvate carboxylase</fullName>
    </recommendedName>
</protein>
<gene>
    <name evidence="4" type="ORF">ACFQ39_04040</name>
</gene>
<evidence type="ECO:0000256" key="3">
    <source>
        <dbReference type="PROSITE-ProRule" id="PRU10112"/>
    </source>
</evidence>
<comment type="function">
    <text evidence="1">Forms oxaloacetate, a four-carbon dicarboxylic acid source for the tricarboxylic acid cycle.</text>
</comment>
<evidence type="ECO:0000313" key="4">
    <source>
        <dbReference type="EMBL" id="MFD1314777.1"/>
    </source>
</evidence>
<dbReference type="RefSeq" id="WP_377176705.1">
    <property type="nucleotide sequence ID" value="NZ_JBHTMY010000002.1"/>
</dbReference>
<proteinExistence type="predicted"/>
<dbReference type="Gene3D" id="1.20.1440.90">
    <property type="entry name" value="Phosphoenolpyruvate/pyruvate domain"/>
    <property type="match status" value="1"/>
</dbReference>
<comment type="caution">
    <text evidence="4">The sequence shown here is derived from an EMBL/GenBank/DDBJ whole genome shotgun (WGS) entry which is preliminary data.</text>
</comment>
<evidence type="ECO:0000256" key="2">
    <source>
        <dbReference type="ARBA" id="ARBA00022419"/>
    </source>
</evidence>
<dbReference type="Proteomes" id="UP001597201">
    <property type="component" value="Unassembled WGS sequence"/>
</dbReference>
<dbReference type="PRINTS" id="PR00150">
    <property type="entry name" value="PEPCARBXLASE"/>
</dbReference>
<dbReference type="Pfam" id="PF00311">
    <property type="entry name" value="PEPcase"/>
    <property type="match status" value="1"/>
</dbReference>
<sequence length="908" mass="103941">MTKELLQFEGLEKIKVDFNYLISLFSEMLISIGEEELVKSLPLDKPEMPKKIDHADEKLTQAIGICFELLNLVEENAATQYRRKIETSFGLESTRGSWGETLYNWKKEGLDEREIAEKLSGIKVVPVLTAHPTEAKRLTVLDIHRELYLLLVKRENPNWSTLEQAGLKREIISLMERWWRTGEIYLQKPRLEDERNNLMHYFENVFPEAVRLTDQRLLDAWTSMGFSSELLDSPEHFPMIQFGSWVGGDRDGHPFVTPQFTASTLRLQRQAALQMIQNQLIHLAEELSFSIYRVSFPIKFLKELQEKAEKLGEEGQKAMERNPSEPLRQFVNLLLQRLANTLKEGQNFEEEEVFKSAKSLSLELKKLRQLLFDLKAGRIAKQSLFPIERIVQCFGFHLSKIDIRQNSAYHENAISQILATSGAKDTEYGSWSEEKRLSFLNKELKSNRPFLVAGTACGPEADNVLGYLREVKIYIDEYGKEGIGSIIVSMTRSLSDLLLVHLLLREVGLHDADLPVVPLLETIDDLIAGPEILSAYLSHPVVQKQIKSKPSFYQEVMLGYSDSNKDGGIMTSRWNIYKAEENLTKVAREFGVKLCLFHGRGGTISRGGGKIHRFLDSMPLGSMSGHIKMTVQGETIANMFANRLTATYNLEMFVAGTARQALIKEEEIKDERLYKIMDQLVGMARETYRKLLDHPKFIYFYSKATPIDVLEQSKIGSRPARRTGQRSLEDLRSIPWVFSWSQSRFNISGWFGMGTALDEFQKQYPEDFDYLKRLVNKWPFLRYSLIQIESNLLNSDSEIMKSFAELVEDADTREELMDLILSDYQTCLGKIEEVLGASVEARRRSALENNKLRNNSLTILHDIQINYLKKWRAILEGGNLGAKEEADQHLLQLLLLVNALSGGLKNTG</sequence>
<evidence type="ECO:0000313" key="5">
    <source>
        <dbReference type="Proteomes" id="UP001597201"/>
    </source>
</evidence>
<name>A0ABW3XYX5_9FLAO</name>
<dbReference type="SUPFAM" id="SSF51621">
    <property type="entry name" value="Phosphoenolpyruvate/pyruvate domain"/>
    <property type="match status" value="1"/>
</dbReference>
<dbReference type="PANTHER" id="PTHR30523:SF32">
    <property type="entry name" value="PHOSPHOENOLPYRUVATE CARBOXYLASE"/>
    <property type="match status" value="1"/>
</dbReference>
<dbReference type="PROSITE" id="PS00393">
    <property type="entry name" value="PEPCASE_2"/>
    <property type="match status" value="1"/>
</dbReference>
<dbReference type="PANTHER" id="PTHR30523">
    <property type="entry name" value="PHOSPHOENOLPYRUVATE CARBOXYLASE"/>
    <property type="match status" value="1"/>
</dbReference>
<feature type="active site" evidence="3">
    <location>
        <position position="565"/>
    </location>
</feature>
<dbReference type="InterPro" id="IPR033129">
    <property type="entry name" value="PEPCASE_His_AS"/>
</dbReference>
<dbReference type="InterPro" id="IPR021135">
    <property type="entry name" value="PEP_COase"/>
</dbReference>
<dbReference type="EMBL" id="JBHTMY010000002">
    <property type="protein sequence ID" value="MFD1314777.1"/>
    <property type="molecule type" value="Genomic_DNA"/>
</dbReference>